<dbReference type="AlphaFoldDB" id="A0A9P4XBB3"/>
<evidence type="ECO:0000313" key="1">
    <source>
        <dbReference type="EMBL" id="KAF3066769.1"/>
    </source>
</evidence>
<dbReference type="EMBL" id="QLNT01000016">
    <property type="protein sequence ID" value="KAF3066769.1"/>
    <property type="molecule type" value="Genomic_DNA"/>
</dbReference>
<dbReference type="Proteomes" id="UP000801864">
    <property type="component" value="Unassembled WGS sequence"/>
</dbReference>
<keyword evidence="2" id="KW-1185">Reference proteome</keyword>
<protein>
    <submittedName>
        <fullName evidence="1">Uncharacterized protein</fullName>
    </submittedName>
</protein>
<organism evidence="1 2">
    <name type="scientific">Trichoderma lentiforme</name>
    <dbReference type="NCBI Taxonomy" id="1567552"/>
    <lineage>
        <taxon>Eukaryota</taxon>
        <taxon>Fungi</taxon>
        <taxon>Dikarya</taxon>
        <taxon>Ascomycota</taxon>
        <taxon>Pezizomycotina</taxon>
        <taxon>Sordariomycetes</taxon>
        <taxon>Hypocreomycetidae</taxon>
        <taxon>Hypocreales</taxon>
        <taxon>Hypocreaceae</taxon>
        <taxon>Trichoderma</taxon>
    </lineage>
</organism>
<proteinExistence type="predicted"/>
<evidence type="ECO:0000313" key="2">
    <source>
        <dbReference type="Proteomes" id="UP000801864"/>
    </source>
</evidence>
<gene>
    <name evidence="1" type="ORF">CFAM422_009035</name>
</gene>
<reference evidence="1 2" key="1">
    <citation type="submission" date="2018-06" db="EMBL/GenBank/DDBJ databases">
        <title>Genome analysis of cellulolytic fungus Trichoderma lentiforme CFAM-422.</title>
        <authorList>
            <person name="Steindorff A.S."/>
            <person name="Formighieri E.F."/>
            <person name="Midorikawa G.E.O."/>
            <person name="Tamietti M.S."/>
            <person name="Ramos E.Z."/>
            <person name="Silva A.S."/>
            <person name="Bon E.P.S."/>
            <person name="Mendes T.D."/>
            <person name="Damaso M.C.T."/>
            <person name="Favaro L.C.L."/>
        </authorList>
    </citation>
    <scope>NUCLEOTIDE SEQUENCE [LARGE SCALE GENOMIC DNA]</scope>
    <source>
        <strain evidence="1 2">CFAM-422</strain>
    </source>
</reference>
<accession>A0A9P4XBB3</accession>
<name>A0A9P4XBB3_9HYPO</name>
<sequence length="92" mass="10531">MSLPQLKSLPALYEIRSARHVTWVRRRGTRSRRSVTVRPLNEIRTTPDAEKKEGLLLIRETGPGWTETLLPLPLSRLPIAIADLSERPTWAH</sequence>
<comment type="caution">
    <text evidence="1">The sequence shown here is derived from an EMBL/GenBank/DDBJ whole genome shotgun (WGS) entry which is preliminary data.</text>
</comment>